<organism evidence="4 5">
    <name type="scientific">Streptomyces caniferus</name>
    <dbReference type="NCBI Taxonomy" id="285557"/>
    <lineage>
        <taxon>Bacteria</taxon>
        <taxon>Bacillati</taxon>
        <taxon>Actinomycetota</taxon>
        <taxon>Actinomycetes</taxon>
        <taxon>Kitasatosporales</taxon>
        <taxon>Streptomycetaceae</taxon>
        <taxon>Streptomyces</taxon>
    </lineage>
</organism>
<feature type="domain" description="Glycosyltransferase family 28 N-terminal" evidence="2">
    <location>
        <begin position="8"/>
        <end position="144"/>
    </location>
</feature>
<dbReference type="PANTHER" id="PTHR48050:SF13">
    <property type="entry name" value="STEROL 3-BETA-GLUCOSYLTRANSFERASE UGT80A2"/>
    <property type="match status" value="1"/>
</dbReference>
<proteinExistence type="predicted"/>
<dbReference type="InterPro" id="IPR010610">
    <property type="entry name" value="EryCIII-like_C"/>
</dbReference>
<evidence type="ECO:0000256" key="1">
    <source>
        <dbReference type="ARBA" id="ARBA00022679"/>
    </source>
</evidence>
<accession>A0ABZ1VFL2</accession>
<dbReference type="Pfam" id="PF06722">
    <property type="entry name" value="EryCIII-like_C"/>
    <property type="match status" value="1"/>
</dbReference>
<dbReference type="Proteomes" id="UP001432292">
    <property type="component" value="Chromosome"/>
</dbReference>
<protein>
    <submittedName>
        <fullName evidence="4">Glycosyltransferase</fullName>
    </submittedName>
</protein>
<dbReference type="GeneID" id="96640658"/>
<keyword evidence="5" id="KW-1185">Reference proteome</keyword>
<dbReference type="CDD" id="cd03784">
    <property type="entry name" value="GT1_Gtf-like"/>
    <property type="match status" value="1"/>
</dbReference>
<evidence type="ECO:0000259" key="2">
    <source>
        <dbReference type="Pfam" id="PF03033"/>
    </source>
</evidence>
<gene>
    <name evidence="4" type="ORF">OG727_00550</name>
</gene>
<evidence type="ECO:0000313" key="5">
    <source>
        <dbReference type="Proteomes" id="UP001432292"/>
    </source>
</evidence>
<keyword evidence="1" id="KW-0808">Transferase</keyword>
<sequence>MKALIYSHGSRGDIQPYLALAYALNRAGHSATLVGPRLYGPWVAEYGVDFAPVNDEGVRLHSRPDVREILVNNERSTDEYQKARDRIFQEIFPRLYPLMLKDMWDAAAGGADLVIHSHSSRQAVHQIAEKLGVPHVLASLYPHFVASRRYPADVGTFDERPDNLERHAQVNDRPIKGPLAEMFAGWRTDVLGLPPREGSLDNRFRADGTPAPVLMGFSPHVLEPAPDWPEWVHTTGFWMLPPTPGWRPPQRLLRFLESGEKPVFIGFGSHLGIDPEQTGRAVVEAVRRTGVRAVVVTGWGGVVIPDPPEHLLVAEEIPYDWLFPQVRAVVHPGGTGTHNAALKAGVPQVICPFQKEGVMWADHLHALGVAPAPVRHRDLTADSLTEALHLALTDPGIARTVARLAERTAPENGAENAVRVLEKIVA</sequence>
<reference evidence="4" key="1">
    <citation type="submission" date="2022-10" db="EMBL/GenBank/DDBJ databases">
        <title>The complete genomes of actinobacterial strains from the NBC collection.</title>
        <authorList>
            <person name="Joergensen T.S."/>
            <person name="Alvarez Arevalo M."/>
            <person name="Sterndorff E.B."/>
            <person name="Faurdal D."/>
            <person name="Vuksanovic O."/>
            <person name="Mourched A.-S."/>
            <person name="Charusanti P."/>
            <person name="Shaw S."/>
            <person name="Blin K."/>
            <person name="Weber T."/>
        </authorList>
    </citation>
    <scope>NUCLEOTIDE SEQUENCE</scope>
    <source>
        <strain evidence="4">NBC_01256</strain>
    </source>
</reference>
<dbReference type="PANTHER" id="PTHR48050">
    <property type="entry name" value="STEROL 3-BETA-GLUCOSYLTRANSFERASE"/>
    <property type="match status" value="1"/>
</dbReference>
<dbReference type="Pfam" id="PF03033">
    <property type="entry name" value="Glyco_transf_28"/>
    <property type="match status" value="1"/>
</dbReference>
<feature type="domain" description="Erythromycin biosynthesis protein CIII-like C-terminal" evidence="3">
    <location>
        <begin position="308"/>
        <end position="415"/>
    </location>
</feature>
<dbReference type="RefSeq" id="WP_328692170.1">
    <property type="nucleotide sequence ID" value="NZ_CP108005.1"/>
</dbReference>
<dbReference type="SUPFAM" id="SSF53756">
    <property type="entry name" value="UDP-Glycosyltransferase/glycogen phosphorylase"/>
    <property type="match status" value="1"/>
</dbReference>
<evidence type="ECO:0000259" key="3">
    <source>
        <dbReference type="Pfam" id="PF06722"/>
    </source>
</evidence>
<dbReference type="InterPro" id="IPR050426">
    <property type="entry name" value="Glycosyltransferase_28"/>
</dbReference>
<evidence type="ECO:0000313" key="4">
    <source>
        <dbReference type="EMBL" id="WUS20909.1"/>
    </source>
</evidence>
<dbReference type="InterPro" id="IPR002213">
    <property type="entry name" value="UDP_glucos_trans"/>
</dbReference>
<dbReference type="Gene3D" id="3.40.50.2000">
    <property type="entry name" value="Glycogen Phosphorylase B"/>
    <property type="match status" value="2"/>
</dbReference>
<dbReference type="InterPro" id="IPR004276">
    <property type="entry name" value="GlycoTrans_28_N"/>
</dbReference>
<dbReference type="EMBL" id="CP108473">
    <property type="protein sequence ID" value="WUS20909.1"/>
    <property type="molecule type" value="Genomic_DNA"/>
</dbReference>
<name>A0ABZ1VFL2_9ACTN</name>